<dbReference type="InterPro" id="IPR032808">
    <property type="entry name" value="DoxX"/>
</dbReference>
<reference evidence="7 8" key="1">
    <citation type="submission" date="2024-03" db="EMBL/GenBank/DDBJ databases">
        <title>Whole genomes of four grape xylem sap localized bacterial endophytes.</title>
        <authorList>
            <person name="Kumar G."/>
            <person name="Savka M.A."/>
        </authorList>
    </citation>
    <scope>NUCLEOTIDE SEQUENCE [LARGE SCALE GENOMIC DNA]</scope>
    <source>
        <strain evidence="7 8">RIT_GXS8</strain>
    </source>
</reference>
<accession>A0ABU8YAN1</accession>
<dbReference type="Pfam" id="PF07681">
    <property type="entry name" value="DoxX"/>
    <property type="match status" value="1"/>
</dbReference>
<evidence type="ECO:0000313" key="8">
    <source>
        <dbReference type="Proteomes" id="UP001370299"/>
    </source>
</evidence>
<evidence type="ECO:0000256" key="6">
    <source>
        <dbReference type="ARBA" id="ARBA00023136"/>
    </source>
</evidence>
<evidence type="ECO:0000256" key="1">
    <source>
        <dbReference type="ARBA" id="ARBA00004651"/>
    </source>
</evidence>
<dbReference type="PANTHER" id="PTHR33452">
    <property type="entry name" value="OXIDOREDUCTASE CATD-RELATED"/>
    <property type="match status" value="1"/>
</dbReference>
<keyword evidence="6" id="KW-0472">Membrane</keyword>
<keyword evidence="8" id="KW-1185">Reference proteome</keyword>
<gene>
    <name evidence="7" type="ORF">WMN62_06645</name>
</gene>
<comment type="similarity">
    <text evidence="2">Belongs to the DoxX family.</text>
</comment>
<keyword evidence="5" id="KW-1133">Transmembrane helix</keyword>
<comment type="subcellular location">
    <subcellularLocation>
        <location evidence="1">Cell membrane</location>
        <topology evidence="1">Multi-pass membrane protein</topology>
    </subcellularLocation>
</comment>
<protein>
    <submittedName>
        <fullName evidence="7">DoxX family protein</fullName>
    </submittedName>
</protein>
<evidence type="ECO:0000313" key="7">
    <source>
        <dbReference type="EMBL" id="MEK0171141.1"/>
    </source>
</evidence>
<dbReference type="RefSeq" id="WP_340196068.1">
    <property type="nucleotide sequence ID" value="NZ_JBBKAP010000019.1"/>
</dbReference>
<dbReference type="PANTHER" id="PTHR33452:SF1">
    <property type="entry name" value="INNER MEMBRANE PROTEIN YPHA-RELATED"/>
    <property type="match status" value="1"/>
</dbReference>
<dbReference type="EMBL" id="JBBLYY010000034">
    <property type="protein sequence ID" value="MEK0171141.1"/>
    <property type="molecule type" value="Genomic_DNA"/>
</dbReference>
<evidence type="ECO:0000256" key="2">
    <source>
        <dbReference type="ARBA" id="ARBA00006679"/>
    </source>
</evidence>
<evidence type="ECO:0000256" key="5">
    <source>
        <dbReference type="ARBA" id="ARBA00022989"/>
    </source>
</evidence>
<evidence type="ECO:0000256" key="4">
    <source>
        <dbReference type="ARBA" id="ARBA00022692"/>
    </source>
</evidence>
<keyword evidence="4" id="KW-0812">Transmembrane</keyword>
<keyword evidence="3" id="KW-1003">Cell membrane</keyword>
<evidence type="ECO:0000256" key="3">
    <source>
        <dbReference type="ARBA" id="ARBA00022475"/>
    </source>
</evidence>
<comment type="caution">
    <text evidence="7">The sequence shown here is derived from an EMBL/GenBank/DDBJ whole genome shotgun (WGS) entry which is preliminary data.</text>
</comment>
<dbReference type="InterPro" id="IPR051907">
    <property type="entry name" value="DoxX-like_oxidoreductase"/>
</dbReference>
<dbReference type="Proteomes" id="UP001370299">
    <property type="component" value="Unassembled WGS sequence"/>
</dbReference>
<organism evidence="7 8">
    <name type="scientific">Curtobacterium citreum</name>
    <dbReference type="NCBI Taxonomy" id="2036"/>
    <lineage>
        <taxon>Bacteria</taxon>
        <taxon>Bacillati</taxon>
        <taxon>Actinomycetota</taxon>
        <taxon>Actinomycetes</taxon>
        <taxon>Micrococcales</taxon>
        <taxon>Microbacteriaceae</taxon>
        <taxon>Curtobacterium</taxon>
    </lineage>
</organism>
<proteinExistence type="inferred from homology"/>
<name>A0ABU8YAN1_9MICO</name>
<sequence length="187" mass="18396">MSSHTTSTASVTAKTLLRIALGAVLVSHGSQKLFGAFGGGGIEGTAQGMHAMGFRPAKRNTVLAGIGEAGSGAALALGLATPIAGAGAATTMGVASSVHTPNGFFNADGGFEFPAFLGFSAAMFALGGPGPVSLDHATRHVFDRPWVRAVALAAIPVAIAVQVAQRRKALASDAAASDDADGGVTPA</sequence>